<feature type="transmembrane region" description="Helical" evidence="8">
    <location>
        <begin position="187"/>
        <end position="206"/>
    </location>
</feature>
<dbReference type="InterPro" id="IPR013426">
    <property type="entry name" value="EpsH-like"/>
</dbReference>
<reference evidence="9 10" key="1">
    <citation type="submission" date="2020-05" db="EMBL/GenBank/DDBJ databases">
        <title>Draft genome sequence of Desulfovibrio psychrotolerans JS1T.</title>
        <authorList>
            <person name="Ueno A."/>
            <person name="Tamazawa S."/>
            <person name="Tamamura S."/>
            <person name="Murakami T."/>
            <person name="Kiyama T."/>
            <person name="Inomata H."/>
            <person name="Amano Y."/>
            <person name="Miyakawa K."/>
            <person name="Tamaki H."/>
            <person name="Naganuma T."/>
            <person name="Kaneko K."/>
        </authorList>
    </citation>
    <scope>NUCLEOTIDE SEQUENCE [LARGE SCALE GENOMIC DNA]</scope>
    <source>
        <strain evidence="9 10">JS1</strain>
    </source>
</reference>
<dbReference type="NCBIfam" id="TIGR02602">
    <property type="entry name" value="8TM_EpsH"/>
    <property type="match status" value="1"/>
</dbReference>
<evidence type="ECO:0000256" key="3">
    <source>
        <dbReference type="ARBA" id="ARBA00022670"/>
    </source>
</evidence>
<dbReference type="EMBL" id="BLVP01000008">
    <property type="protein sequence ID" value="GFM37331.1"/>
    <property type="molecule type" value="Genomic_DNA"/>
</dbReference>
<feature type="transmembrane region" description="Helical" evidence="8">
    <location>
        <begin position="72"/>
        <end position="90"/>
    </location>
</feature>
<organism evidence="9 10">
    <name type="scientific">Desulfovibrio psychrotolerans</name>
    <dbReference type="NCBI Taxonomy" id="415242"/>
    <lineage>
        <taxon>Bacteria</taxon>
        <taxon>Pseudomonadati</taxon>
        <taxon>Thermodesulfobacteriota</taxon>
        <taxon>Desulfovibrionia</taxon>
        <taxon>Desulfovibrionales</taxon>
        <taxon>Desulfovibrionaceae</taxon>
        <taxon>Desulfovibrio</taxon>
    </lineage>
</organism>
<evidence type="ECO:0000256" key="8">
    <source>
        <dbReference type="SAM" id="Phobius"/>
    </source>
</evidence>
<dbReference type="Proteomes" id="UP000503820">
    <property type="component" value="Unassembled WGS sequence"/>
</dbReference>
<dbReference type="NCBIfam" id="TIGR04178">
    <property type="entry name" value="exo_archaeo"/>
    <property type="match status" value="1"/>
</dbReference>
<keyword evidence="7 8" id="KW-0472">Membrane</keyword>
<dbReference type="GO" id="GO:0006508">
    <property type="term" value="P:proteolysis"/>
    <property type="evidence" value="ECO:0007669"/>
    <property type="project" value="UniProtKB-KW"/>
</dbReference>
<dbReference type="InterPro" id="IPR026392">
    <property type="entry name" value="Exo/Archaeosortase_dom"/>
</dbReference>
<feature type="transmembrane region" description="Helical" evidence="8">
    <location>
        <begin position="96"/>
        <end position="113"/>
    </location>
</feature>
<dbReference type="AlphaFoldDB" id="A0A7J0BVY1"/>
<accession>A0A7J0BVY1</accession>
<feature type="transmembrane region" description="Helical" evidence="8">
    <location>
        <begin position="125"/>
        <end position="146"/>
    </location>
</feature>
<keyword evidence="10" id="KW-1185">Reference proteome</keyword>
<evidence type="ECO:0000256" key="7">
    <source>
        <dbReference type="ARBA" id="ARBA00023136"/>
    </source>
</evidence>
<gene>
    <name evidence="9" type="ORF">DSM19430T_20150</name>
</gene>
<evidence type="ECO:0000256" key="6">
    <source>
        <dbReference type="ARBA" id="ARBA00022989"/>
    </source>
</evidence>
<dbReference type="GO" id="GO:0008233">
    <property type="term" value="F:peptidase activity"/>
    <property type="evidence" value="ECO:0007669"/>
    <property type="project" value="UniProtKB-KW"/>
</dbReference>
<keyword evidence="3" id="KW-0645">Protease</keyword>
<evidence type="ECO:0000256" key="1">
    <source>
        <dbReference type="ARBA" id="ARBA00004651"/>
    </source>
</evidence>
<evidence type="ECO:0000256" key="4">
    <source>
        <dbReference type="ARBA" id="ARBA00022692"/>
    </source>
</evidence>
<keyword evidence="4 8" id="KW-0812">Transmembrane</keyword>
<evidence type="ECO:0000256" key="2">
    <source>
        <dbReference type="ARBA" id="ARBA00022475"/>
    </source>
</evidence>
<dbReference type="InterPro" id="IPR019127">
    <property type="entry name" value="Exosortase"/>
</dbReference>
<proteinExistence type="predicted"/>
<dbReference type="Pfam" id="PF09721">
    <property type="entry name" value="Exosortase_EpsH"/>
    <property type="match status" value="1"/>
</dbReference>
<feature type="transmembrane region" description="Helical" evidence="8">
    <location>
        <begin position="12"/>
        <end position="29"/>
    </location>
</feature>
<evidence type="ECO:0000256" key="5">
    <source>
        <dbReference type="ARBA" id="ARBA00022801"/>
    </source>
</evidence>
<dbReference type="RefSeq" id="WP_174409940.1">
    <property type="nucleotide sequence ID" value="NZ_BLVP01000008.1"/>
</dbReference>
<sequence>MLLEESLRKYRMGMALLAICVGAAYWPVGERLVTQWYIDPNYSHGFFVPLIACWFLYRDWEGVKACPVEPSLSGLAVMLAATVMLVMGFLSTEYFTMRFSFVVMLAGVVLYLFGRNVFGRMRMPILYLLLMIPIPYIVYDAAAFPLKLLVANASVSALKLVGMTVVREGNIIMFPNLVLEVADACSGLRSLMTLVTLSVTGAFLVLRRPLMRIVLVAAAVPFAVITNMARVIVTGILAEKVSPELAEGVFHEMAGLGVFIMALVLTGMLAFILRRLEVRDAA</sequence>
<comment type="subcellular location">
    <subcellularLocation>
        <location evidence="1">Cell membrane</location>
        <topology evidence="1">Multi-pass membrane protein</topology>
    </subcellularLocation>
</comment>
<keyword evidence="2" id="KW-1003">Cell membrane</keyword>
<feature type="transmembrane region" description="Helical" evidence="8">
    <location>
        <begin position="253"/>
        <end position="273"/>
    </location>
</feature>
<name>A0A7J0BVY1_9BACT</name>
<feature type="transmembrane region" description="Helical" evidence="8">
    <location>
        <begin position="213"/>
        <end position="233"/>
    </location>
</feature>
<comment type="caution">
    <text evidence="9">The sequence shown here is derived from an EMBL/GenBank/DDBJ whole genome shotgun (WGS) entry which is preliminary data.</text>
</comment>
<dbReference type="GO" id="GO:0005886">
    <property type="term" value="C:plasma membrane"/>
    <property type="evidence" value="ECO:0007669"/>
    <property type="project" value="UniProtKB-SubCell"/>
</dbReference>
<keyword evidence="6 8" id="KW-1133">Transmembrane helix</keyword>
<evidence type="ECO:0000313" key="9">
    <source>
        <dbReference type="EMBL" id="GFM37331.1"/>
    </source>
</evidence>
<protein>
    <submittedName>
        <fullName evidence="9">Exosortase</fullName>
    </submittedName>
</protein>
<keyword evidence="5" id="KW-0378">Hydrolase</keyword>
<feature type="transmembrane region" description="Helical" evidence="8">
    <location>
        <begin position="41"/>
        <end position="60"/>
    </location>
</feature>
<evidence type="ECO:0000313" key="10">
    <source>
        <dbReference type="Proteomes" id="UP000503820"/>
    </source>
</evidence>